<dbReference type="Pfam" id="PF13456">
    <property type="entry name" value="RVT_3"/>
    <property type="match status" value="1"/>
</dbReference>
<dbReference type="GO" id="GO:0004523">
    <property type="term" value="F:RNA-DNA hybrid ribonuclease activity"/>
    <property type="evidence" value="ECO:0007669"/>
    <property type="project" value="InterPro"/>
</dbReference>
<dbReference type="InterPro" id="IPR036397">
    <property type="entry name" value="RNaseH_sf"/>
</dbReference>
<comment type="caution">
    <text evidence="2">The sequence shown here is derived from an EMBL/GenBank/DDBJ whole genome shotgun (WGS) entry which is preliminary data.</text>
</comment>
<evidence type="ECO:0000313" key="3">
    <source>
        <dbReference type="Proteomes" id="UP001454036"/>
    </source>
</evidence>
<gene>
    <name evidence="2" type="ORF">LIER_31471</name>
</gene>
<dbReference type="Gene3D" id="3.30.420.10">
    <property type="entry name" value="Ribonuclease H-like superfamily/Ribonuclease H"/>
    <property type="match status" value="1"/>
</dbReference>
<accession>A0AAV3RR66</accession>
<organism evidence="2 3">
    <name type="scientific">Lithospermum erythrorhizon</name>
    <name type="common">Purple gromwell</name>
    <name type="synonym">Lithospermum officinale var. erythrorhizon</name>
    <dbReference type="NCBI Taxonomy" id="34254"/>
    <lineage>
        <taxon>Eukaryota</taxon>
        <taxon>Viridiplantae</taxon>
        <taxon>Streptophyta</taxon>
        <taxon>Embryophyta</taxon>
        <taxon>Tracheophyta</taxon>
        <taxon>Spermatophyta</taxon>
        <taxon>Magnoliopsida</taxon>
        <taxon>eudicotyledons</taxon>
        <taxon>Gunneridae</taxon>
        <taxon>Pentapetalae</taxon>
        <taxon>asterids</taxon>
        <taxon>lamiids</taxon>
        <taxon>Boraginales</taxon>
        <taxon>Boraginaceae</taxon>
        <taxon>Boraginoideae</taxon>
        <taxon>Lithospermeae</taxon>
        <taxon>Lithospermum</taxon>
    </lineage>
</organism>
<sequence>MKGDFKIDEAKERLVGYLRRVRNLARLFRSCHMEHVPRESNQEADILCQLSMAEYGTLLDSTLIEWVAEEAFRMKEVMDNVPDGGGGLSEPWYKAIVDFLRTGILPEDPPVANNIPWWLTMVYLGG</sequence>
<dbReference type="Proteomes" id="UP001454036">
    <property type="component" value="Unassembled WGS sequence"/>
</dbReference>
<evidence type="ECO:0000313" key="2">
    <source>
        <dbReference type="EMBL" id="GAA0184183.1"/>
    </source>
</evidence>
<dbReference type="GO" id="GO:0003676">
    <property type="term" value="F:nucleic acid binding"/>
    <property type="evidence" value="ECO:0007669"/>
    <property type="project" value="InterPro"/>
</dbReference>
<evidence type="ECO:0000259" key="1">
    <source>
        <dbReference type="Pfam" id="PF13456"/>
    </source>
</evidence>
<keyword evidence="3" id="KW-1185">Reference proteome</keyword>
<dbReference type="AlphaFoldDB" id="A0AAV3RR66"/>
<feature type="domain" description="RNase H type-1" evidence="1">
    <location>
        <begin position="12"/>
        <end position="49"/>
    </location>
</feature>
<proteinExistence type="predicted"/>
<name>A0AAV3RR66_LITER</name>
<reference evidence="2 3" key="1">
    <citation type="submission" date="2024-01" db="EMBL/GenBank/DDBJ databases">
        <title>The complete chloroplast genome sequence of Lithospermum erythrorhizon: insights into the phylogenetic relationship among Boraginaceae species and the maternal lineages of purple gromwells.</title>
        <authorList>
            <person name="Okada T."/>
            <person name="Watanabe K."/>
        </authorList>
    </citation>
    <scope>NUCLEOTIDE SEQUENCE [LARGE SCALE GENOMIC DNA]</scope>
</reference>
<dbReference type="InterPro" id="IPR002156">
    <property type="entry name" value="RNaseH_domain"/>
</dbReference>
<dbReference type="EMBL" id="BAABME010011708">
    <property type="protein sequence ID" value="GAA0184183.1"/>
    <property type="molecule type" value="Genomic_DNA"/>
</dbReference>
<protein>
    <recommendedName>
        <fullName evidence="1">RNase H type-1 domain-containing protein</fullName>
    </recommendedName>
</protein>